<evidence type="ECO:0000259" key="1">
    <source>
        <dbReference type="Pfam" id="PF01551"/>
    </source>
</evidence>
<protein>
    <submittedName>
        <fullName evidence="3">Uncharacterized protein DUF4124</fullName>
    </submittedName>
</protein>
<keyword evidence="4" id="KW-1185">Reference proteome</keyword>
<comment type="caution">
    <text evidence="3">The sequence shown here is derived from an EMBL/GenBank/DDBJ whole genome shotgun (WGS) entry which is preliminary data.</text>
</comment>
<organism evidence="3 4">
    <name type="scientific">Azomonas agilis</name>
    <dbReference type="NCBI Taxonomy" id="116849"/>
    <lineage>
        <taxon>Bacteria</taxon>
        <taxon>Pseudomonadati</taxon>
        <taxon>Pseudomonadota</taxon>
        <taxon>Gammaproteobacteria</taxon>
        <taxon>Pseudomonadales</taxon>
        <taxon>Pseudomonadaceae</taxon>
        <taxon>Azomonas</taxon>
    </lineage>
</organism>
<dbReference type="Pfam" id="PF13511">
    <property type="entry name" value="DUF4124"/>
    <property type="match status" value="1"/>
</dbReference>
<name>A0A562I0E8_9GAMM</name>
<accession>A0A562I0E8</accession>
<evidence type="ECO:0000259" key="2">
    <source>
        <dbReference type="Pfam" id="PF13511"/>
    </source>
</evidence>
<evidence type="ECO:0000313" key="4">
    <source>
        <dbReference type="Proteomes" id="UP000319627"/>
    </source>
</evidence>
<dbReference type="Gene3D" id="2.70.70.10">
    <property type="entry name" value="Glucose Permease (Domain IIA)"/>
    <property type="match status" value="1"/>
</dbReference>
<feature type="domain" description="DUF4124" evidence="2">
    <location>
        <begin position="11"/>
        <end position="39"/>
    </location>
</feature>
<dbReference type="GO" id="GO:0004222">
    <property type="term" value="F:metalloendopeptidase activity"/>
    <property type="evidence" value="ECO:0007669"/>
    <property type="project" value="TreeGrafter"/>
</dbReference>
<dbReference type="SUPFAM" id="SSF51261">
    <property type="entry name" value="Duplicated hybrid motif"/>
    <property type="match status" value="1"/>
</dbReference>
<evidence type="ECO:0000313" key="3">
    <source>
        <dbReference type="EMBL" id="TWH64194.1"/>
    </source>
</evidence>
<dbReference type="InterPro" id="IPR011055">
    <property type="entry name" value="Dup_hybrid_motif"/>
</dbReference>
<dbReference type="Proteomes" id="UP000319627">
    <property type="component" value="Unassembled WGS sequence"/>
</dbReference>
<dbReference type="InterPro" id="IPR025392">
    <property type="entry name" value="DUF4124"/>
</dbReference>
<reference evidence="3 4" key="1">
    <citation type="submission" date="2019-07" db="EMBL/GenBank/DDBJ databases">
        <title>Genomic Encyclopedia of Type Strains, Phase I: the one thousand microbial genomes (KMG-I) project.</title>
        <authorList>
            <person name="Kyrpides N."/>
        </authorList>
    </citation>
    <scope>NUCLEOTIDE SEQUENCE [LARGE SCALE GENOMIC DNA]</scope>
    <source>
        <strain evidence="3 4">DSM 375</strain>
    </source>
</reference>
<dbReference type="InterPro" id="IPR050570">
    <property type="entry name" value="Cell_wall_metabolism_enzyme"/>
</dbReference>
<dbReference type="Pfam" id="PF01551">
    <property type="entry name" value="Peptidase_M23"/>
    <property type="match status" value="1"/>
</dbReference>
<dbReference type="EMBL" id="VLKG01000011">
    <property type="protein sequence ID" value="TWH64194.1"/>
    <property type="molecule type" value="Genomic_DNA"/>
</dbReference>
<sequence length="298" mass="32980">MLGRILVLTGLFAVTTLGHAVTVYKYVDANGVVTYTDKAVSGAKVFVIQDGMVERFEQQVKLETLKQKGQHLLQIRNDLYAPIDVELWFERTKNVQTNHPAKTIRRVVPARTTLTLATLRPLDSSERMQYTPKWRHGVGDPGAVPEGYRYALPWQGGPFRISQGANGRYSHFTPKGRYAVDIAMPEGTPIVAARAGRVIKVENSQTGRGSHPSGNFVRVLHDDGTMSVYLHLMRGSIQVQEGQRVRLGQALARSGNTGRSSGPHLHFVVQRNVGLEIESIPFEFSQPVGQLPNFAQGN</sequence>
<dbReference type="AlphaFoldDB" id="A0A562I0E8"/>
<gene>
    <name evidence="3" type="ORF">LX59_02601</name>
</gene>
<proteinExistence type="predicted"/>
<dbReference type="InterPro" id="IPR016047">
    <property type="entry name" value="M23ase_b-sheet_dom"/>
</dbReference>
<dbReference type="OrthoDB" id="9809488at2"/>
<dbReference type="PANTHER" id="PTHR21666:SF294">
    <property type="entry name" value="PEPTIDASE M23"/>
    <property type="match status" value="1"/>
</dbReference>
<feature type="domain" description="M23ase beta-sheet core" evidence="1">
    <location>
        <begin position="178"/>
        <end position="272"/>
    </location>
</feature>
<dbReference type="CDD" id="cd12797">
    <property type="entry name" value="M23_peptidase"/>
    <property type="match status" value="1"/>
</dbReference>
<dbReference type="PANTHER" id="PTHR21666">
    <property type="entry name" value="PEPTIDASE-RELATED"/>
    <property type="match status" value="1"/>
</dbReference>
<dbReference type="RefSeq" id="WP_144572456.1">
    <property type="nucleotide sequence ID" value="NZ_VLKG01000011.1"/>
</dbReference>